<protein>
    <recommendedName>
        <fullName evidence="3">Roadblock/LAMTOR2 domain-containing protein</fullName>
    </recommendedName>
</protein>
<evidence type="ECO:0000313" key="2">
    <source>
        <dbReference type="Proteomes" id="UP000095605"/>
    </source>
</evidence>
<evidence type="ECO:0008006" key="3">
    <source>
        <dbReference type="Google" id="ProtNLM"/>
    </source>
</evidence>
<reference evidence="2" key="1">
    <citation type="journal article" date="2016" name="Genome Announc.">
        <title>Genome sequences of three species of Hanseniaspora isolated from spontaneous wine fermentations.</title>
        <authorList>
            <person name="Sternes P.R."/>
            <person name="Lee D."/>
            <person name="Kutyna D.R."/>
            <person name="Borneman A.R."/>
        </authorList>
    </citation>
    <scope>NUCLEOTIDE SEQUENCE [LARGE SCALE GENOMIC DNA]</scope>
    <source>
        <strain evidence="2">AWRI3578</strain>
    </source>
</reference>
<evidence type="ECO:0000313" key="1">
    <source>
        <dbReference type="EMBL" id="OEJ91591.1"/>
    </source>
</evidence>
<proteinExistence type="predicted"/>
<organism evidence="1 2">
    <name type="scientific">Hanseniaspora opuntiae</name>
    <dbReference type="NCBI Taxonomy" id="211096"/>
    <lineage>
        <taxon>Eukaryota</taxon>
        <taxon>Fungi</taxon>
        <taxon>Dikarya</taxon>
        <taxon>Ascomycota</taxon>
        <taxon>Saccharomycotina</taxon>
        <taxon>Saccharomycetes</taxon>
        <taxon>Saccharomycodales</taxon>
        <taxon>Saccharomycodaceae</taxon>
        <taxon>Hanseniaspora</taxon>
    </lineage>
</organism>
<keyword evidence="2" id="KW-1185">Reference proteome</keyword>
<dbReference type="AlphaFoldDB" id="A0A1E5RXC4"/>
<dbReference type="EMBL" id="LPNL01000002">
    <property type="protein sequence ID" value="OEJ91591.1"/>
    <property type="molecule type" value="Genomic_DNA"/>
</dbReference>
<accession>A0A1E5RXC4</accession>
<sequence>MSTPSIINAKALHTVFKESIKQHKYHNKSKNLNGILLLTKTGTLLFNTFDDSKTVSNDILNFISLLIASNYSQEEIVIEKVSDKLIGIQTYEINLNLNSNNQQLLYNMCCCNIPDSDLILVYLSKIDQLELGALKMIITTDIDLYTSLYGYRA</sequence>
<name>A0A1E5RXC4_9ASCO</name>
<gene>
    <name evidence="1" type="ORF">AWRI3578_g615</name>
</gene>
<dbReference type="Proteomes" id="UP000095605">
    <property type="component" value="Unassembled WGS sequence"/>
</dbReference>
<comment type="caution">
    <text evidence="1">The sequence shown here is derived from an EMBL/GenBank/DDBJ whole genome shotgun (WGS) entry which is preliminary data.</text>
</comment>
<dbReference type="OrthoDB" id="3972871at2759"/>
<dbReference type="Gene3D" id="3.30.450.30">
    <property type="entry name" value="Dynein light chain 2a, cytoplasmic"/>
    <property type="match status" value="1"/>
</dbReference>